<protein>
    <submittedName>
        <fullName evidence="1">DNA mismatch repair protein MutS</fullName>
    </submittedName>
</protein>
<sequence length="77" mass="8914">MAYSITIDIHGETRQSGRKLLENKLKSLPKDTREIVVIHGYHQGNTLQQMVRSFKHPMVERKILGLNQGETIFLIKK</sequence>
<gene>
    <name evidence="1" type="ORF">E5Z56_01540</name>
</gene>
<organism evidence="1 2">
    <name type="scientific">Ruminococcus bovis</name>
    <dbReference type="NCBI Taxonomy" id="2564099"/>
    <lineage>
        <taxon>Bacteria</taxon>
        <taxon>Bacillati</taxon>
        <taxon>Bacillota</taxon>
        <taxon>Clostridia</taxon>
        <taxon>Eubacteriales</taxon>
        <taxon>Oscillospiraceae</taxon>
        <taxon>Ruminococcus</taxon>
    </lineage>
</organism>
<keyword evidence="2" id="KW-1185">Reference proteome</keyword>
<evidence type="ECO:0000313" key="1">
    <source>
        <dbReference type="EMBL" id="QCT06131.1"/>
    </source>
</evidence>
<name>A0A4P8XT72_9FIRM</name>
<dbReference type="AlphaFoldDB" id="A0A4P8XT72"/>
<dbReference type="OrthoDB" id="9810960at2"/>
<dbReference type="Proteomes" id="UP000301475">
    <property type="component" value="Chromosome"/>
</dbReference>
<dbReference type="KEGG" id="ruj:E5Z56_01540"/>
<proteinExistence type="predicted"/>
<dbReference type="RefSeq" id="WP_138156223.1">
    <property type="nucleotide sequence ID" value="NZ_CP039381.1"/>
</dbReference>
<reference evidence="1 2" key="1">
    <citation type="submission" date="2019-04" db="EMBL/GenBank/DDBJ databases">
        <authorList>
            <person name="Embree M."/>
            <person name="Gaffney J.R."/>
        </authorList>
    </citation>
    <scope>NUCLEOTIDE SEQUENCE [LARGE SCALE GENOMIC DNA]</scope>
    <source>
        <strain evidence="1 2">JE7A12</strain>
    </source>
</reference>
<dbReference type="EMBL" id="CP039381">
    <property type="protein sequence ID" value="QCT06131.1"/>
    <property type="molecule type" value="Genomic_DNA"/>
</dbReference>
<accession>A0A4P8XT72</accession>
<evidence type="ECO:0000313" key="2">
    <source>
        <dbReference type="Proteomes" id="UP000301475"/>
    </source>
</evidence>